<dbReference type="SUPFAM" id="SSF51690">
    <property type="entry name" value="Nicotinate/Quinolinate PRTase C-terminal domain-like"/>
    <property type="match status" value="1"/>
</dbReference>
<reference evidence="11" key="1">
    <citation type="submission" date="2020-12" db="EMBL/GenBank/DDBJ databases">
        <title>Bacterial taxonomy.</title>
        <authorList>
            <person name="Pan X."/>
        </authorList>
    </citation>
    <scope>NUCLEOTIDE SEQUENCE</scope>
    <source>
        <strain evidence="11">B2012</strain>
    </source>
</reference>
<evidence type="ECO:0000259" key="10">
    <source>
        <dbReference type="Pfam" id="PF17767"/>
    </source>
</evidence>
<keyword evidence="12" id="KW-1185">Reference proteome</keyword>
<dbReference type="InterPro" id="IPR006406">
    <property type="entry name" value="Nic_PRibTrfase"/>
</dbReference>
<comment type="function">
    <text evidence="7 8">Catalyzes the synthesis of beta-nicotinate D-ribonucleotide from nicotinate and 5-phospho-D-ribose 1-phosphate at the expense of ATP.</text>
</comment>
<dbReference type="SUPFAM" id="SSF54675">
    <property type="entry name" value="Nicotinate/Quinolinate PRTase N-terminal domain-like"/>
    <property type="match status" value="1"/>
</dbReference>
<dbReference type="GO" id="GO:0016757">
    <property type="term" value="F:glycosyltransferase activity"/>
    <property type="evidence" value="ECO:0007669"/>
    <property type="project" value="UniProtKB-KW"/>
</dbReference>
<dbReference type="InterPro" id="IPR040727">
    <property type="entry name" value="NAPRTase_N"/>
</dbReference>
<dbReference type="GO" id="GO:0004516">
    <property type="term" value="F:nicotinate phosphoribosyltransferase activity"/>
    <property type="evidence" value="ECO:0007669"/>
    <property type="project" value="UniProtKB-UniRule"/>
</dbReference>
<dbReference type="AlphaFoldDB" id="A0A934IM34"/>
<evidence type="ECO:0000256" key="6">
    <source>
        <dbReference type="ARBA" id="ARBA00022642"/>
    </source>
</evidence>
<dbReference type="Pfam" id="PF04095">
    <property type="entry name" value="NAPRTase"/>
    <property type="match status" value="1"/>
</dbReference>
<dbReference type="Proteomes" id="UP000609531">
    <property type="component" value="Unassembled WGS sequence"/>
</dbReference>
<comment type="caution">
    <text evidence="11">The sequence shown here is derived from an EMBL/GenBank/DDBJ whole genome shotgun (WGS) entry which is preliminary data.</text>
</comment>
<comment type="catalytic activity">
    <reaction evidence="7 8">
        <text>5-phospho-alpha-D-ribose 1-diphosphate + nicotinate + ATP + H2O = nicotinate beta-D-ribonucleotide + ADP + phosphate + diphosphate</text>
        <dbReference type="Rhea" id="RHEA:36163"/>
        <dbReference type="ChEBI" id="CHEBI:15377"/>
        <dbReference type="ChEBI" id="CHEBI:30616"/>
        <dbReference type="ChEBI" id="CHEBI:32544"/>
        <dbReference type="ChEBI" id="CHEBI:33019"/>
        <dbReference type="ChEBI" id="CHEBI:43474"/>
        <dbReference type="ChEBI" id="CHEBI:57502"/>
        <dbReference type="ChEBI" id="CHEBI:58017"/>
        <dbReference type="ChEBI" id="CHEBI:456216"/>
        <dbReference type="EC" id="6.3.4.21"/>
    </reaction>
</comment>
<evidence type="ECO:0000313" key="12">
    <source>
        <dbReference type="Proteomes" id="UP000609531"/>
    </source>
</evidence>
<feature type="modified residue" description="Phosphohistidine; by autocatalysis" evidence="7">
    <location>
        <position position="240"/>
    </location>
</feature>
<keyword evidence="11" id="KW-0328">Glycosyltransferase</keyword>
<dbReference type="EMBL" id="JAEKJA010000015">
    <property type="protein sequence ID" value="MBJ3777436.1"/>
    <property type="molecule type" value="Genomic_DNA"/>
</dbReference>
<gene>
    <name evidence="7 11" type="primary">pncB</name>
    <name evidence="11" type="ORF">JCR33_17140</name>
</gene>
<evidence type="ECO:0000313" key="11">
    <source>
        <dbReference type="EMBL" id="MBJ3777436.1"/>
    </source>
</evidence>
<evidence type="ECO:0000256" key="2">
    <source>
        <dbReference type="ARBA" id="ARBA00010897"/>
    </source>
</evidence>
<keyword evidence="5 7" id="KW-0436">Ligase</keyword>
<keyword evidence="11" id="KW-0808">Transferase</keyword>
<evidence type="ECO:0000256" key="3">
    <source>
        <dbReference type="ARBA" id="ARBA00013236"/>
    </source>
</evidence>
<dbReference type="RefSeq" id="WP_198883338.1">
    <property type="nucleotide sequence ID" value="NZ_JAEKJA010000015.1"/>
</dbReference>
<dbReference type="PANTHER" id="PTHR11098:SF1">
    <property type="entry name" value="NICOTINATE PHOSPHORIBOSYLTRANSFERASE"/>
    <property type="match status" value="1"/>
</dbReference>
<evidence type="ECO:0000256" key="7">
    <source>
        <dbReference type="HAMAP-Rule" id="MF_00570"/>
    </source>
</evidence>
<dbReference type="HAMAP" id="MF_00570">
    <property type="entry name" value="NAPRTase"/>
    <property type="match status" value="1"/>
</dbReference>
<comment type="similarity">
    <text evidence="2 7 8">Belongs to the NAPRTase family.</text>
</comment>
<name>A0A934IM34_9HYPH</name>
<comment type="pathway">
    <text evidence="1 7 8">Cofactor biosynthesis; NAD(+) biosynthesis; nicotinate D-ribonucleotide from nicotinate: step 1/1.</text>
</comment>
<evidence type="ECO:0000256" key="8">
    <source>
        <dbReference type="RuleBase" id="RU003838"/>
    </source>
</evidence>
<proteinExistence type="inferred from homology"/>
<feature type="domain" description="Nicotinate phosphoribosyltransferase N-terminal" evidence="10">
    <location>
        <begin position="23"/>
        <end position="146"/>
    </location>
</feature>
<dbReference type="EC" id="6.3.4.21" evidence="3 7"/>
<sequence length="467" mass="53097">MVDIATRVWNHKWKIDPIVRSLIDTDFYKLLMCQSVFHNKPDTRVAFSLINRSKSVRLADLVDEGELREQLDNVRSLSLSRGESTFLRGNTFYGKRQMFRPDFMAWLEALRLPPYHLEKRDGQYELTFEGPWPEVMLWEVPALAILMELRSRAVMRDMGRFELQVLYARAMTKLWEKVERLRAHPGLTIADFGTRRRHSFLWQDWCVQAMMEGLGASFTGTSNCLIAMRREVEAIGTNAHELPMVYAALAETDEELAEAPYRVLADWHEEHEGNLRIILPDTYGTEGFLRRAPDWLAGWTGVRIDSGDPVVGAETAIKWWKERGEDPREKRVIFSDGLDVDTMIDLYEAFRERVRVSFGWGTLLTNDFRGLVKDDALAPFSLVCKAVSANGRPTVKLSDNPRKATGPLAEIERYKRVFGVGEQKPMDVTVFDGLGGAVFGGLGRRISCLSGRARGILPIALPAIQTG</sequence>
<evidence type="ECO:0000259" key="9">
    <source>
        <dbReference type="Pfam" id="PF04095"/>
    </source>
</evidence>
<dbReference type="GO" id="GO:0005829">
    <property type="term" value="C:cytosol"/>
    <property type="evidence" value="ECO:0007669"/>
    <property type="project" value="TreeGrafter"/>
</dbReference>
<evidence type="ECO:0000256" key="4">
    <source>
        <dbReference type="ARBA" id="ARBA00022553"/>
    </source>
</evidence>
<dbReference type="NCBIfam" id="NF003704">
    <property type="entry name" value="PRK05321.1"/>
    <property type="match status" value="1"/>
</dbReference>
<feature type="domain" description="Nicotinate/nicotinamide phosphoribosyltransferase" evidence="9">
    <location>
        <begin position="189"/>
        <end position="421"/>
    </location>
</feature>
<dbReference type="InterPro" id="IPR036068">
    <property type="entry name" value="Nicotinate_pribotase-like_C"/>
</dbReference>
<dbReference type="NCBIfam" id="TIGR01514">
    <property type="entry name" value="NAPRTase"/>
    <property type="match status" value="1"/>
</dbReference>
<organism evidence="11 12">
    <name type="scientific">Acuticoccus mangrovi</name>
    <dbReference type="NCBI Taxonomy" id="2796142"/>
    <lineage>
        <taxon>Bacteria</taxon>
        <taxon>Pseudomonadati</taxon>
        <taxon>Pseudomonadota</taxon>
        <taxon>Alphaproteobacteria</taxon>
        <taxon>Hyphomicrobiales</taxon>
        <taxon>Amorphaceae</taxon>
        <taxon>Acuticoccus</taxon>
    </lineage>
</organism>
<accession>A0A934IM34</accession>
<dbReference type="PANTHER" id="PTHR11098">
    <property type="entry name" value="NICOTINATE PHOSPHORIBOSYLTRANSFERASE"/>
    <property type="match status" value="1"/>
</dbReference>
<dbReference type="Gene3D" id="3.20.140.10">
    <property type="entry name" value="nicotinate phosphoribosyltransferase"/>
    <property type="match status" value="1"/>
</dbReference>
<dbReference type="PIRSF" id="PIRSF000484">
    <property type="entry name" value="NAPRT"/>
    <property type="match status" value="1"/>
</dbReference>
<dbReference type="GO" id="GO:0034355">
    <property type="term" value="P:NAD+ biosynthetic process via the salvage pathway"/>
    <property type="evidence" value="ECO:0007669"/>
    <property type="project" value="TreeGrafter"/>
</dbReference>
<keyword evidence="6 7" id="KW-0662">Pyridine nucleotide biosynthesis</keyword>
<dbReference type="InterPro" id="IPR041525">
    <property type="entry name" value="N/Namide_PRibTrfase"/>
</dbReference>
<keyword evidence="4 7" id="KW-0597">Phosphoprotein</keyword>
<comment type="PTM">
    <text evidence="7 8">Transiently phosphorylated on a His residue during the reaction cycle. Phosphorylation strongly increases the affinity for substrates and increases the rate of nicotinate D-ribonucleotide production. Dephosphorylation regenerates the low-affinity form of the enzyme, leading to product release.</text>
</comment>
<evidence type="ECO:0000256" key="1">
    <source>
        <dbReference type="ARBA" id="ARBA00004952"/>
    </source>
</evidence>
<dbReference type="Pfam" id="PF17767">
    <property type="entry name" value="NAPRTase_N"/>
    <property type="match status" value="1"/>
</dbReference>
<evidence type="ECO:0000256" key="5">
    <source>
        <dbReference type="ARBA" id="ARBA00022598"/>
    </source>
</evidence>
<protein>
    <recommendedName>
        <fullName evidence="3 7">Nicotinate phosphoribosyltransferase</fullName>
        <shortName evidence="7">NAPRTase</shortName>
        <ecNumber evidence="3 7">6.3.4.21</ecNumber>
    </recommendedName>
</protein>
<dbReference type="InterPro" id="IPR007229">
    <property type="entry name" value="Nic_PRibTrfase-Fam"/>
</dbReference>